<dbReference type="PANTHER" id="PTHR22930:SF228">
    <property type="entry name" value="PROTEIN ALP1-LIKE"/>
    <property type="match status" value="1"/>
</dbReference>
<comment type="subcellular location">
    <subcellularLocation>
        <location evidence="2">Nucleus</location>
    </subcellularLocation>
</comment>
<dbReference type="InterPro" id="IPR027806">
    <property type="entry name" value="HARBI1_dom"/>
</dbReference>
<comment type="cofactor">
    <cofactor evidence="1">
        <name>a divalent metal cation</name>
        <dbReference type="ChEBI" id="CHEBI:60240"/>
    </cofactor>
</comment>
<organism evidence="10">
    <name type="scientific">Fagus sylvatica</name>
    <name type="common">Beechnut</name>
    <dbReference type="NCBI Taxonomy" id="28930"/>
    <lineage>
        <taxon>Eukaryota</taxon>
        <taxon>Viridiplantae</taxon>
        <taxon>Streptophyta</taxon>
        <taxon>Embryophyta</taxon>
        <taxon>Tracheophyta</taxon>
        <taxon>Spermatophyta</taxon>
        <taxon>Magnoliopsida</taxon>
        <taxon>eudicotyledons</taxon>
        <taxon>Gunneridae</taxon>
        <taxon>Pentapetalae</taxon>
        <taxon>rosids</taxon>
        <taxon>fabids</taxon>
        <taxon>Fagales</taxon>
        <taxon>Fagaceae</taxon>
        <taxon>Fagus</taxon>
    </lineage>
</organism>
<evidence type="ECO:0000256" key="2">
    <source>
        <dbReference type="ARBA" id="ARBA00004123"/>
    </source>
</evidence>
<keyword evidence="4" id="KW-0540">Nuclease</keyword>
<evidence type="ECO:0000256" key="3">
    <source>
        <dbReference type="ARBA" id="ARBA00006958"/>
    </source>
</evidence>
<evidence type="ECO:0000256" key="5">
    <source>
        <dbReference type="ARBA" id="ARBA00022723"/>
    </source>
</evidence>
<sequence>MRPISFVELCKILSEKNLVRETINVSIKEQVVIFLHTIGHNVRFRVAAGRFHRSVETIHRYFRVVLKGVFCLYKHVVRLPDNETHPDIRNNRRFYPYFKDCVGAIDGTHIRASIPIEIQGRFRGRKDGTTQNVLAAITFDLKFCYVLAGWEGSAHDSRVLDDAFHRPRGLKIPEGAKPFWSFETQVEVVLACCVLHNHIMRVDPNDPIMGDTTSEVDSQRIVHQTRREAQEESREWNDKRDEISEAMWVDYATNGS</sequence>
<dbReference type="Pfam" id="PF26138">
    <property type="entry name" value="DUF8040"/>
    <property type="match status" value="1"/>
</dbReference>
<dbReference type="EMBL" id="OIVN01005921">
    <property type="protein sequence ID" value="SPD24521.1"/>
    <property type="molecule type" value="Genomic_DNA"/>
</dbReference>
<dbReference type="GO" id="GO:0046872">
    <property type="term" value="F:metal ion binding"/>
    <property type="evidence" value="ECO:0007669"/>
    <property type="project" value="UniProtKB-KW"/>
</dbReference>
<comment type="similarity">
    <text evidence="3">Belongs to the HARBI1 family.</text>
</comment>
<name>A0A2N9IKN9_FAGSY</name>
<evidence type="ECO:0000259" key="9">
    <source>
        <dbReference type="Pfam" id="PF26138"/>
    </source>
</evidence>
<feature type="domain" description="DDE Tnp4" evidence="8">
    <location>
        <begin position="105"/>
        <end position="161"/>
    </location>
</feature>
<dbReference type="GO" id="GO:0016787">
    <property type="term" value="F:hydrolase activity"/>
    <property type="evidence" value="ECO:0007669"/>
    <property type="project" value="UniProtKB-KW"/>
</dbReference>
<dbReference type="PANTHER" id="PTHR22930">
    <property type="match status" value="1"/>
</dbReference>
<reference evidence="10" key="1">
    <citation type="submission" date="2018-02" db="EMBL/GenBank/DDBJ databases">
        <authorList>
            <person name="Cohen D.B."/>
            <person name="Kent A.D."/>
        </authorList>
    </citation>
    <scope>NUCLEOTIDE SEQUENCE</scope>
</reference>
<keyword evidence="7" id="KW-0539">Nucleus</keyword>
<evidence type="ECO:0000259" key="8">
    <source>
        <dbReference type="Pfam" id="PF13359"/>
    </source>
</evidence>
<evidence type="ECO:0000256" key="7">
    <source>
        <dbReference type="ARBA" id="ARBA00023242"/>
    </source>
</evidence>
<evidence type="ECO:0000313" key="10">
    <source>
        <dbReference type="EMBL" id="SPD24521.1"/>
    </source>
</evidence>
<accession>A0A2N9IKN9</accession>
<keyword evidence="6" id="KW-0378">Hydrolase</keyword>
<dbReference type="AlphaFoldDB" id="A0A2N9IKN9"/>
<evidence type="ECO:0000256" key="1">
    <source>
        <dbReference type="ARBA" id="ARBA00001968"/>
    </source>
</evidence>
<evidence type="ECO:0000256" key="4">
    <source>
        <dbReference type="ARBA" id="ARBA00022722"/>
    </source>
</evidence>
<protein>
    <submittedName>
        <fullName evidence="10">Uncharacterized protein</fullName>
    </submittedName>
</protein>
<feature type="domain" description="DUF8040" evidence="9">
    <location>
        <begin position="1"/>
        <end position="69"/>
    </location>
</feature>
<evidence type="ECO:0000256" key="6">
    <source>
        <dbReference type="ARBA" id="ARBA00022801"/>
    </source>
</evidence>
<dbReference type="GO" id="GO:0005634">
    <property type="term" value="C:nucleus"/>
    <property type="evidence" value="ECO:0007669"/>
    <property type="project" value="UniProtKB-SubCell"/>
</dbReference>
<keyword evidence="5" id="KW-0479">Metal-binding</keyword>
<dbReference type="GO" id="GO:0004518">
    <property type="term" value="F:nuclease activity"/>
    <property type="evidence" value="ECO:0007669"/>
    <property type="project" value="UniProtKB-KW"/>
</dbReference>
<proteinExistence type="inferred from homology"/>
<dbReference type="InterPro" id="IPR058353">
    <property type="entry name" value="DUF8040"/>
</dbReference>
<dbReference type="Pfam" id="PF13359">
    <property type="entry name" value="DDE_Tnp_4"/>
    <property type="match status" value="1"/>
</dbReference>
<dbReference type="InterPro" id="IPR045249">
    <property type="entry name" value="HARBI1-like"/>
</dbReference>
<gene>
    <name evidence="10" type="ORF">FSB_LOCUS52403</name>
</gene>